<dbReference type="EMBL" id="MLAK01001108">
    <property type="protein sequence ID" value="OHS97555.1"/>
    <property type="molecule type" value="Genomic_DNA"/>
</dbReference>
<comment type="caution">
    <text evidence="2">The sequence shown here is derived from an EMBL/GenBank/DDBJ whole genome shotgun (WGS) entry which is preliminary data.</text>
</comment>
<proteinExistence type="predicted"/>
<gene>
    <name evidence="2" type="ORF">TRFO_36206</name>
</gene>
<feature type="compositionally biased region" description="Basic and acidic residues" evidence="1">
    <location>
        <begin position="1"/>
        <end position="20"/>
    </location>
</feature>
<dbReference type="Proteomes" id="UP000179807">
    <property type="component" value="Unassembled WGS sequence"/>
</dbReference>
<protein>
    <submittedName>
        <fullName evidence="2">Uncharacterized protein</fullName>
    </submittedName>
</protein>
<evidence type="ECO:0000313" key="2">
    <source>
        <dbReference type="EMBL" id="OHS97555.1"/>
    </source>
</evidence>
<accession>A0A1J4JJ19</accession>
<dbReference type="GeneID" id="94845391"/>
<feature type="compositionally biased region" description="Basic residues" evidence="1">
    <location>
        <begin position="21"/>
        <end position="37"/>
    </location>
</feature>
<keyword evidence="3" id="KW-1185">Reference proteome</keyword>
<dbReference type="AlphaFoldDB" id="A0A1J4JJ19"/>
<dbReference type="VEuPathDB" id="TrichDB:TRFO_36206"/>
<name>A0A1J4JJ19_9EUKA</name>
<organism evidence="2 3">
    <name type="scientific">Tritrichomonas foetus</name>
    <dbReference type="NCBI Taxonomy" id="1144522"/>
    <lineage>
        <taxon>Eukaryota</taxon>
        <taxon>Metamonada</taxon>
        <taxon>Parabasalia</taxon>
        <taxon>Tritrichomonadida</taxon>
        <taxon>Tritrichomonadidae</taxon>
        <taxon>Tritrichomonas</taxon>
    </lineage>
</organism>
<evidence type="ECO:0000256" key="1">
    <source>
        <dbReference type="SAM" id="MobiDB-lite"/>
    </source>
</evidence>
<sequence>MRIAETPKSKKQKPTEENKKNPKKSTKKKQTPKKSTKKQLENVDQNLHELITNLKSLDKYTKFLDYEKLDKILLPPPKMPFPMIDILSFPSGANSFFALGLFHCDKIFFNSLQNLCENDLDLYSYWKLFTENQPFCYDQGKFLQLFGRKTMKYISLEMIYDKIRADLQPMQVPNNLDPKYNYVIFKAQHDSGPKQKSSDKLVESFEHITNCVRMLNVLETITKSASNEVIDKVCELKKVAEVCRMKYILKWAILQTSDLDNPIDGTPTNNNAVLLIRQDENRFYKFENGVLSPVFTSRDIPQPNYVLYACYESSRCYFDDL</sequence>
<reference evidence="2" key="1">
    <citation type="submission" date="2016-10" db="EMBL/GenBank/DDBJ databases">
        <authorList>
            <person name="Benchimol M."/>
            <person name="Almeida L.G."/>
            <person name="Vasconcelos A.T."/>
            <person name="Perreira-Neves A."/>
            <person name="Rosa I.A."/>
            <person name="Tasca T."/>
            <person name="Bogo M.R."/>
            <person name="de Souza W."/>
        </authorList>
    </citation>
    <scope>NUCLEOTIDE SEQUENCE [LARGE SCALE GENOMIC DNA]</scope>
    <source>
        <strain evidence="2">K</strain>
    </source>
</reference>
<dbReference type="RefSeq" id="XP_068350692.1">
    <property type="nucleotide sequence ID" value="XM_068510687.1"/>
</dbReference>
<feature type="region of interest" description="Disordered" evidence="1">
    <location>
        <begin position="1"/>
        <end position="40"/>
    </location>
</feature>
<evidence type="ECO:0000313" key="3">
    <source>
        <dbReference type="Proteomes" id="UP000179807"/>
    </source>
</evidence>